<dbReference type="InterPro" id="IPR005234">
    <property type="entry name" value="ScpB_csome_segregation"/>
</dbReference>
<dbReference type="GO" id="GO:0005737">
    <property type="term" value="C:cytoplasm"/>
    <property type="evidence" value="ECO:0007669"/>
    <property type="project" value="UniProtKB-SubCell"/>
</dbReference>
<evidence type="ECO:0000313" key="6">
    <source>
        <dbReference type="EMBL" id="HIU47372.1"/>
    </source>
</evidence>
<keyword evidence="1 5" id="KW-0963">Cytoplasm</keyword>
<dbReference type="Gene3D" id="1.10.10.10">
    <property type="entry name" value="Winged helix-like DNA-binding domain superfamily/Winged helix DNA-binding domain"/>
    <property type="match status" value="2"/>
</dbReference>
<comment type="similarity">
    <text evidence="5">Belongs to the ScpB family.</text>
</comment>
<dbReference type="GO" id="GO:0006260">
    <property type="term" value="P:DNA replication"/>
    <property type="evidence" value="ECO:0007669"/>
    <property type="project" value="UniProtKB-UniRule"/>
</dbReference>
<dbReference type="Proteomes" id="UP000824123">
    <property type="component" value="Unassembled WGS sequence"/>
</dbReference>
<dbReference type="NCBIfam" id="TIGR00281">
    <property type="entry name" value="SMC-Scp complex subunit ScpB"/>
    <property type="match status" value="1"/>
</dbReference>
<protein>
    <recommendedName>
        <fullName evidence="5">Segregation and condensation protein B</fullName>
    </recommendedName>
</protein>
<keyword evidence="4 5" id="KW-0131">Cell cycle</keyword>
<organism evidence="6 7">
    <name type="scientific">Candidatus Fimadaptatus faecigallinarum</name>
    <dbReference type="NCBI Taxonomy" id="2840814"/>
    <lineage>
        <taxon>Bacteria</taxon>
        <taxon>Bacillati</taxon>
        <taxon>Bacillota</taxon>
        <taxon>Clostridia</taxon>
        <taxon>Eubacteriales</taxon>
        <taxon>Candidatus Fimadaptatus</taxon>
    </lineage>
</organism>
<dbReference type="HAMAP" id="MF_01804">
    <property type="entry name" value="ScpB"/>
    <property type="match status" value="1"/>
</dbReference>
<gene>
    <name evidence="5 6" type="primary">scpB</name>
    <name evidence="6" type="ORF">IAC59_08980</name>
</gene>
<dbReference type="PANTHER" id="PTHR34298:SF2">
    <property type="entry name" value="SEGREGATION AND CONDENSATION PROTEIN B"/>
    <property type="match status" value="1"/>
</dbReference>
<dbReference type="SUPFAM" id="SSF46785">
    <property type="entry name" value="Winged helix' DNA-binding domain"/>
    <property type="match status" value="2"/>
</dbReference>
<keyword evidence="3 5" id="KW-0159">Chromosome partition</keyword>
<accession>A0A9D1LT31</accession>
<reference evidence="6" key="1">
    <citation type="submission" date="2020-10" db="EMBL/GenBank/DDBJ databases">
        <authorList>
            <person name="Gilroy R."/>
        </authorList>
    </citation>
    <scope>NUCLEOTIDE SEQUENCE</scope>
    <source>
        <strain evidence="6">ChiSxjej2B14-8506</strain>
    </source>
</reference>
<comment type="function">
    <text evidence="5">Participates in chromosomal partition during cell division. May act via the formation of a condensin-like complex containing Smc and ScpA that pull DNA away from mid-cell into both cell halves.</text>
</comment>
<sequence length="179" mass="20072">MDKGEAASIIEAILFVSGDPVEVKALARALELDEAETEAALGELGSRLDYERRGLHLRRFGSKAQLCIRGEYAQYVERLLQPVQKQTLSQAALETLSIIAYRQPITRLEVEEIRGVKCDYSIQMLISRGLICDAGRKDTVGHPILYATTDEFLRHFGIQSLDELPELEPDKPETDDMPI</sequence>
<comment type="subcellular location">
    <subcellularLocation>
        <location evidence="5">Cytoplasm</location>
    </subcellularLocation>
    <text evidence="5">Associated with two foci at the outer edges of the nucleoid region in young cells, and at four foci within both cell halves in older cells.</text>
</comment>
<evidence type="ECO:0000256" key="3">
    <source>
        <dbReference type="ARBA" id="ARBA00022829"/>
    </source>
</evidence>
<evidence type="ECO:0000256" key="1">
    <source>
        <dbReference type="ARBA" id="ARBA00022490"/>
    </source>
</evidence>
<dbReference type="InterPro" id="IPR036390">
    <property type="entry name" value="WH_DNA-bd_sf"/>
</dbReference>
<dbReference type="EMBL" id="DVNK01000052">
    <property type="protein sequence ID" value="HIU47372.1"/>
    <property type="molecule type" value="Genomic_DNA"/>
</dbReference>
<evidence type="ECO:0000256" key="5">
    <source>
        <dbReference type="HAMAP-Rule" id="MF_01804"/>
    </source>
</evidence>
<evidence type="ECO:0000256" key="4">
    <source>
        <dbReference type="ARBA" id="ARBA00023306"/>
    </source>
</evidence>
<dbReference type="GO" id="GO:0051301">
    <property type="term" value="P:cell division"/>
    <property type="evidence" value="ECO:0007669"/>
    <property type="project" value="UniProtKB-KW"/>
</dbReference>
<dbReference type="PIRSF" id="PIRSF019345">
    <property type="entry name" value="ScpB"/>
    <property type="match status" value="1"/>
</dbReference>
<comment type="caution">
    <text evidence="6">The sequence shown here is derived from an EMBL/GenBank/DDBJ whole genome shotgun (WGS) entry which is preliminary data.</text>
</comment>
<dbReference type="PANTHER" id="PTHR34298">
    <property type="entry name" value="SEGREGATION AND CONDENSATION PROTEIN B"/>
    <property type="match status" value="1"/>
</dbReference>
<comment type="subunit">
    <text evidence="5">Homodimer. Homodimerization may be required to stabilize the binding of ScpA to the Smc head domains. Component of a cohesin-like complex composed of ScpA, ScpB and the Smc homodimer, in which ScpA and ScpB bind to the head domain of Smc. The presence of the three proteins is required for the association of the complex with DNA.</text>
</comment>
<keyword evidence="2 5" id="KW-0132">Cell division</keyword>
<dbReference type="Pfam" id="PF04079">
    <property type="entry name" value="SMC_ScpB"/>
    <property type="match status" value="1"/>
</dbReference>
<reference evidence="6" key="2">
    <citation type="journal article" date="2021" name="PeerJ">
        <title>Extensive microbial diversity within the chicken gut microbiome revealed by metagenomics and culture.</title>
        <authorList>
            <person name="Gilroy R."/>
            <person name="Ravi A."/>
            <person name="Getino M."/>
            <person name="Pursley I."/>
            <person name="Horton D.L."/>
            <person name="Alikhan N.F."/>
            <person name="Baker D."/>
            <person name="Gharbi K."/>
            <person name="Hall N."/>
            <person name="Watson M."/>
            <person name="Adriaenssens E.M."/>
            <person name="Foster-Nyarko E."/>
            <person name="Jarju S."/>
            <person name="Secka A."/>
            <person name="Antonio M."/>
            <person name="Oren A."/>
            <person name="Chaudhuri R.R."/>
            <person name="La Ragione R."/>
            <person name="Hildebrand F."/>
            <person name="Pallen M.J."/>
        </authorList>
    </citation>
    <scope>NUCLEOTIDE SEQUENCE</scope>
    <source>
        <strain evidence="6">ChiSxjej2B14-8506</strain>
    </source>
</reference>
<evidence type="ECO:0000313" key="7">
    <source>
        <dbReference type="Proteomes" id="UP000824123"/>
    </source>
</evidence>
<dbReference type="GO" id="GO:0051304">
    <property type="term" value="P:chromosome separation"/>
    <property type="evidence" value="ECO:0007669"/>
    <property type="project" value="InterPro"/>
</dbReference>
<dbReference type="AlphaFoldDB" id="A0A9D1LT31"/>
<proteinExistence type="inferred from homology"/>
<name>A0A9D1LT31_9FIRM</name>
<evidence type="ECO:0000256" key="2">
    <source>
        <dbReference type="ARBA" id="ARBA00022618"/>
    </source>
</evidence>
<dbReference type="InterPro" id="IPR036388">
    <property type="entry name" value="WH-like_DNA-bd_sf"/>
</dbReference>